<proteinExistence type="predicted"/>
<dbReference type="AlphaFoldDB" id="A0A4S8JSH9"/>
<evidence type="ECO:0000313" key="1">
    <source>
        <dbReference type="EMBL" id="THU65074.1"/>
    </source>
</evidence>
<dbReference type="InterPro" id="IPR023214">
    <property type="entry name" value="HAD_sf"/>
</dbReference>
<dbReference type="Pfam" id="PF08645">
    <property type="entry name" value="PNK3P"/>
    <property type="match status" value="1"/>
</dbReference>
<dbReference type="PANTHER" id="PTHR12083">
    <property type="entry name" value="BIFUNCTIONAL POLYNUCLEOTIDE PHOSPHATASE/KINASE"/>
    <property type="match status" value="1"/>
</dbReference>
<dbReference type="InterPro" id="IPR006549">
    <property type="entry name" value="HAD-SF_hydro_IIIA"/>
</dbReference>
<comment type="caution">
    <text evidence="1">The sequence shown here is derived from an EMBL/GenBank/DDBJ whole genome shotgun (WGS) entry which is preliminary data.</text>
</comment>
<dbReference type="FunFam" id="3.40.50.1000:FF:000198">
    <property type="entry name" value="Bifunctional polynucleotide phosphatase/kinase"/>
    <property type="match status" value="1"/>
</dbReference>
<organism evidence="1 2">
    <name type="scientific">Musa balbisiana</name>
    <name type="common">Banana</name>
    <dbReference type="NCBI Taxonomy" id="52838"/>
    <lineage>
        <taxon>Eukaryota</taxon>
        <taxon>Viridiplantae</taxon>
        <taxon>Streptophyta</taxon>
        <taxon>Embryophyta</taxon>
        <taxon>Tracheophyta</taxon>
        <taxon>Spermatophyta</taxon>
        <taxon>Magnoliopsida</taxon>
        <taxon>Liliopsida</taxon>
        <taxon>Zingiberales</taxon>
        <taxon>Musaceae</taxon>
        <taxon>Musa</taxon>
    </lineage>
</organism>
<protein>
    <submittedName>
        <fullName evidence="1">Uncharacterized protein</fullName>
    </submittedName>
</protein>
<dbReference type="GO" id="GO:0003690">
    <property type="term" value="F:double-stranded DNA binding"/>
    <property type="evidence" value="ECO:0007669"/>
    <property type="project" value="TreeGrafter"/>
</dbReference>
<name>A0A4S8JSH9_MUSBA</name>
<dbReference type="Proteomes" id="UP000317650">
    <property type="component" value="Chromosome 1"/>
</dbReference>
<accession>A0A4S8JSH9</accession>
<dbReference type="NCBIfam" id="TIGR01664">
    <property type="entry name" value="DNA-3'-Pase"/>
    <property type="match status" value="1"/>
</dbReference>
<keyword evidence="2" id="KW-1185">Reference proteome</keyword>
<dbReference type="GO" id="GO:0006281">
    <property type="term" value="P:DNA repair"/>
    <property type="evidence" value="ECO:0007669"/>
    <property type="project" value="TreeGrafter"/>
</dbReference>
<dbReference type="GO" id="GO:0046404">
    <property type="term" value="F:ATP-dependent polydeoxyribonucleotide 5'-hydroxyl-kinase activity"/>
    <property type="evidence" value="ECO:0007669"/>
    <property type="project" value="TreeGrafter"/>
</dbReference>
<dbReference type="STRING" id="52838.A0A4S8JSH9"/>
<dbReference type="InterPro" id="IPR006551">
    <property type="entry name" value="Polynucleotide_phosphatase"/>
</dbReference>
<dbReference type="PANTHER" id="PTHR12083:SF9">
    <property type="entry name" value="BIFUNCTIONAL POLYNUCLEOTIDE PHOSPHATASE_KINASE"/>
    <property type="match status" value="1"/>
</dbReference>
<evidence type="ECO:0000313" key="2">
    <source>
        <dbReference type="Proteomes" id="UP000317650"/>
    </source>
</evidence>
<dbReference type="EMBL" id="PYDT01000004">
    <property type="protein sequence ID" value="THU65074.1"/>
    <property type="molecule type" value="Genomic_DNA"/>
</dbReference>
<gene>
    <name evidence="1" type="ORF">C4D60_Mb01t33300</name>
</gene>
<sequence>MLLLFSSSLSLLRRNPDKLFLIPALLASRARPASRSSMAPPNVIPKYAKFGRSSLMSCFRAIPAGELPLGYFTKDLQQFNLVRRLPLTAVGIVGFSSLKGHDKDALRKLGTSASSNQITEEAGSYSSTEHKHNCLQMDFCISDAKAKYEHFCFTVMDYQAISSCSVLVEDATLPPKWKAIGTVIFCEKEDGLHDSEKVAAFDFDGCLANTSVRRIGSDAWSLMYPSIPKKLQELYNKGYKLVIFTNESNIERWKNKRQLAVDSKIGRLENFIKCVKLPIQVFIACGLGRNKDQNDDPFRKPQPGMWKLMEENFNSGIKIDMDQSFYVGDAAGRTDDHSDADVTFAQVI</sequence>
<dbReference type="InterPro" id="IPR013954">
    <property type="entry name" value="PNK3P"/>
</dbReference>
<dbReference type="InterPro" id="IPR036412">
    <property type="entry name" value="HAD-like_sf"/>
</dbReference>
<reference evidence="1 2" key="1">
    <citation type="journal article" date="2019" name="Nat. Plants">
        <title>Genome sequencing of Musa balbisiana reveals subgenome evolution and function divergence in polyploid bananas.</title>
        <authorList>
            <person name="Yao X."/>
        </authorList>
    </citation>
    <scope>NUCLEOTIDE SEQUENCE [LARGE SCALE GENOMIC DNA]</scope>
    <source>
        <strain evidence="2">cv. DH-PKW</strain>
        <tissue evidence="1">Leaves</tissue>
    </source>
</reference>
<dbReference type="NCBIfam" id="TIGR01662">
    <property type="entry name" value="HAD-SF-IIIA"/>
    <property type="match status" value="1"/>
</dbReference>
<dbReference type="SUPFAM" id="SSF56784">
    <property type="entry name" value="HAD-like"/>
    <property type="match status" value="1"/>
</dbReference>
<dbReference type="Gene3D" id="3.40.50.1000">
    <property type="entry name" value="HAD superfamily/HAD-like"/>
    <property type="match status" value="1"/>
</dbReference>
<dbReference type="GO" id="GO:0046403">
    <property type="term" value="F:polynucleotide 3'-phosphatase activity"/>
    <property type="evidence" value="ECO:0007669"/>
    <property type="project" value="TreeGrafter"/>
</dbReference>